<feature type="domain" description="DUF1585" evidence="1">
    <location>
        <begin position="491"/>
        <end position="560"/>
    </location>
</feature>
<sequence length="568" mass="61623">MSRSSHHEQARPLRGPRSVIPIVLALASACTGIAGEPAGSSGDTPGDTSVDPLVCEDGAVHPGRAPLRRLTRFEYNKTVRYLFGDTTEPAFSLPSEDVGNGFGNDADELSVSSLLAEQWGTVAEGVAQRATASPEALAKLAPCASGVQIEGEEACARTIIEKIAPLAYRRPLADGEANELLALYTVGRTDATFATGIATVIEALLQSPDFLYRIEWGAPDPERPELRRPTGDEMATRLSYLLWGTMPDDRLRAAAQAGELSTKEGVRAHAERMLDDAQARPVLRFFFDNLLPISNLADLERSEESFPTFSRAIGALMREETQRFLEHEIFEGTGTWPSILTAPYTFMNGPLAAFYGVSGVTGDEFQKVQLDTTQRLGVLTQAGVMAGTTHSNMTNPVGRGSFVVQKLMCRTIPLPTGEILERVKPPDPYTGATARERYSQHSQDAVCATCHRQMDPIGLAFENYDAVGLFRTTENGVTIDASGGVPGTEGTVSGPVELVRKLAETEETQSCFATRWAEYAYGLTLRAEDECTEKAVTAAFKESGYNVKQLLIELTQTDAFHYLAAREE</sequence>
<accession>A0A2L0ES39</accession>
<feature type="domain" description="DUF1595" evidence="5">
    <location>
        <begin position="155"/>
        <end position="215"/>
    </location>
</feature>
<dbReference type="OrthoDB" id="5482453at2"/>
<dbReference type="InterPro" id="IPR011478">
    <property type="entry name" value="DUF1585"/>
</dbReference>
<evidence type="ECO:0000259" key="2">
    <source>
        <dbReference type="Pfam" id="PF07626"/>
    </source>
</evidence>
<evidence type="ECO:0000313" key="6">
    <source>
        <dbReference type="EMBL" id="AUX42072.1"/>
    </source>
</evidence>
<evidence type="ECO:0000259" key="4">
    <source>
        <dbReference type="Pfam" id="PF07631"/>
    </source>
</evidence>
<evidence type="ECO:0008006" key="8">
    <source>
        <dbReference type="Google" id="ProtNLM"/>
    </source>
</evidence>
<gene>
    <name evidence="6" type="ORF">SOCE26_034990</name>
</gene>
<organism evidence="6 7">
    <name type="scientific">Sorangium cellulosum</name>
    <name type="common">Polyangium cellulosum</name>
    <dbReference type="NCBI Taxonomy" id="56"/>
    <lineage>
        <taxon>Bacteria</taxon>
        <taxon>Pseudomonadati</taxon>
        <taxon>Myxococcota</taxon>
        <taxon>Polyangia</taxon>
        <taxon>Polyangiales</taxon>
        <taxon>Polyangiaceae</taxon>
        <taxon>Sorangium</taxon>
    </lineage>
</organism>
<feature type="domain" description="DUF1587" evidence="2">
    <location>
        <begin position="68"/>
        <end position="131"/>
    </location>
</feature>
<dbReference type="Pfam" id="PF07624">
    <property type="entry name" value="PSD2"/>
    <property type="match status" value="1"/>
</dbReference>
<reference evidence="6 7" key="1">
    <citation type="submission" date="2015-09" db="EMBL/GenBank/DDBJ databases">
        <title>Sorangium comparison.</title>
        <authorList>
            <person name="Zaburannyi N."/>
            <person name="Bunk B."/>
            <person name="Overmann J."/>
            <person name="Mueller R."/>
        </authorList>
    </citation>
    <scope>NUCLEOTIDE SEQUENCE [LARGE SCALE GENOMIC DNA]</scope>
    <source>
        <strain evidence="6 7">So ce26</strain>
    </source>
</reference>
<dbReference type="EMBL" id="CP012673">
    <property type="protein sequence ID" value="AUX42072.1"/>
    <property type="molecule type" value="Genomic_DNA"/>
</dbReference>
<dbReference type="InterPro" id="IPR013036">
    <property type="entry name" value="DUF1587"/>
</dbReference>
<feature type="domain" description="DUF1592" evidence="4">
    <location>
        <begin position="233"/>
        <end position="357"/>
    </location>
</feature>
<evidence type="ECO:0000259" key="1">
    <source>
        <dbReference type="Pfam" id="PF07624"/>
    </source>
</evidence>
<dbReference type="InterPro" id="IPR013043">
    <property type="entry name" value="DUF1595"/>
</dbReference>
<evidence type="ECO:0000313" key="7">
    <source>
        <dbReference type="Proteomes" id="UP000238348"/>
    </source>
</evidence>
<dbReference type="InterPro" id="IPR013042">
    <property type="entry name" value="DUF1592"/>
</dbReference>
<evidence type="ECO:0000259" key="5">
    <source>
        <dbReference type="Pfam" id="PF07637"/>
    </source>
</evidence>
<dbReference type="Pfam" id="PF07637">
    <property type="entry name" value="PSD5"/>
    <property type="match status" value="1"/>
</dbReference>
<proteinExistence type="predicted"/>
<dbReference type="Pfam" id="PF07627">
    <property type="entry name" value="PSCyt3"/>
    <property type="match status" value="1"/>
</dbReference>
<dbReference type="Pfam" id="PF07631">
    <property type="entry name" value="PSD4"/>
    <property type="match status" value="1"/>
</dbReference>
<dbReference type="InterPro" id="IPR013039">
    <property type="entry name" value="DUF1588"/>
</dbReference>
<dbReference type="Pfam" id="PF07626">
    <property type="entry name" value="PSD3"/>
    <property type="match status" value="1"/>
</dbReference>
<feature type="domain" description="DUF1588" evidence="3">
    <location>
        <begin position="375"/>
        <end position="474"/>
    </location>
</feature>
<protein>
    <recommendedName>
        <fullName evidence="8">Secreted protein</fullName>
    </recommendedName>
</protein>
<dbReference type="PROSITE" id="PS51257">
    <property type="entry name" value="PROKAR_LIPOPROTEIN"/>
    <property type="match status" value="1"/>
</dbReference>
<name>A0A2L0ES39_SORCE</name>
<dbReference type="Proteomes" id="UP000238348">
    <property type="component" value="Chromosome"/>
</dbReference>
<dbReference type="AlphaFoldDB" id="A0A2L0ES39"/>
<evidence type="ECO:0000259" key="3">
    <source>
        <dbReference type="Pfam" id="PF07627"/>
    </source>
</evidence>